<dbReference type="InterPro" id="IPR024298">
    <property type="entry name" value="Sec16_Sec23-bd"/>
</dbReference>
<feature type="domain" description="WW" evidence="8">
    <location>
        <begin position="138"/>
        <end position="172"/>
    </location>
</feature>
<feature type="region of interest" description="Disordered" evidence="7">
    <location>
        <begin position="168"/>
        <end position="193"/>
    </location>
</feature>
<dbReference type="InterPro" id="IPR036020">
    <property type="entry name" value="WW_dom_sf"/>
</dbReference>
<dbReference type="Pfam" id="PF12931">
    <property type="entry name" value="TPR_Sec16"/>
    <property type="match status" value="1"/>
</dbReference>
<feature type="compositionally biased region" description="Basic and acidic residues" evidence="7">
    <location>
        <begin position="874"/>
        <end position="888"/>
    </location>
</feature>
<dbReference type="GO" id="GO:0070971">
    <property type="term" value="C:endoplasmic reticulum exit site"/>
    <property type="evidence" value="ECO:0007669"/>
    <property type="project" value="TreeGrafter"/>
</dbReference>
<dbReference type="PROSITE" id="PS50020">
    <property type="entry name" value="WW_DOMAIN_2"/>
    <property type="match status" value="2"/>
</dbReference>
<evidence type="ECO:0000256" key="7">
    <source>
        <dbReference type="SAM" id="MobiDB-lite"/>
    </source>
</evidence>
<feature type="region of interest" description="Disordered" evidence="7">
    <location>
        <begin position="976"/>
        <end position="1069"/>
    </location>
</feature>
<protein>
    <recommendedName>
        <fullName evidence="6">Protein transport protein sec16</fullName>
    </recommendedName>
</protein>
<dbReference type="PANTHER" id="PTHR13402:SF6">
    <property type="entry name" value="SECRETORY 16, ISOFORM I"/>
    <property type="match status" value="1"/>
</dbReference>
<feature type="domain" description="WW" evidence="8">
    <location>
        <begin position="26"/>
        <end position="60"/>
    </location>
</feature>
<dbReference type="InterPro" id="IPR001202">
    <property type="entry name" value="WW_dom"/>
</dbReference>
<proteinExistence type="inferred from homology"/>
<comment type="subcellular location">
    <subcellularLocation>
        <location evidence="1">Endoplasmic reticulum</location>
    </subcellularLocation>
</comment>
<evidence type="ECO:0000256" key="2">
    <source>
        <dbReference type="ARBA" id="ARBA00005927"/>
    </source>
</evidence>
<dbReference type="GO" id="GO:0007030">
    <property type="term" value="P:Golgi organization"/>
    <property type="evidence" value="ECO:0007669"/>
    <property type="project" value="TreeGrafter"/>
</dbReference>
<feature type="region of interest" description="Disordered" evidence="7">
    <location>
        <begin position="71"/>
        <end position="104"/>
    </location>
</feature>
<feature type="compositionally biased region" description="Basic and acidic residues" evidence="7">
    <location>
        <begin position="168"/>
        <end position="179"/>
    </location>
</feature>
<keyword evidence="3 6" id="KW-0813">Transport</keyword>
<dbReference type="CDD" id="cd00201">
    <property type="entry name" value="WW"/>
    <property type="match status" value="2"/>
</dbReference>
<dbReference type="Pfam" id="PF00397">
    <property type="entry name" value="WW"/>
    <property type="match status" value="2"/>
</dbReference>
<evidence type="ECO:0000256" key="6">
    <source>
        <dbReference type="RuleBase" id="RU364101"/>
    </source>
</evidence>
<evidence type="ECO:0000256" key="1">
    <source>
        <dbReference type="ARBA" id="ARBA00004240"/>
    </source>
</evidence>
<name>A0A7S1YQ61_9STRA</name>
<dbReference type="EMBL" id="HBGN01003746">
    <property type="protein sequence ID" value="CAD9316073.1"/>
    <property type="molecule type" value="Transcribed_RNA"/>
</dbReference>
<evidence type="ECO:0000256" key="3">
    <source>
        <dbReference type="ARBA" id="ARBA00022448"/>
    </source>
</evidence>
<feature type="compositionally biased region" description="Polar residues" evidence="7">
    <location>
        <begin position="692"/>
        <end position="706"/>
    </location>
</feature>
<keyword evidence="4 6" id="KW-0256">Endoplasmic reticulum</keyword>
<dbReference type="AlphaFoldDB" id="A0A7S1YQ61"/>
<dbReference type="SMART" id="SM00456">
    <property type="entry name" value="WW"/>
    <property type="match status" value="2"/>
</dbReference>
<dbReference type="GO" id="GO:0012507">
    <property type="term" value="C:ER to Golgi transport vesicle membrane"/>
    <property type="evidence" value="ECO:0007669"/>
    <property type="project" value="TreeGrafter"/>
</dbReference>
<feature type="region of interest" description="Disordered" evidence="7">
    <location>
        <begin position="874"/>
        <end position="916"/>
    </location>
</feature>
<gene>
    <name evidence="9" type="ORF">DBRI1063_LOCUS2480</name>
</gene>
<evidence type="ECO:0000256" key="5">
    <source>
        <dbReference type="ARBA" id="ARBA00022892"/>
    </source>
</evidence>
<dbReference type="InterPro" id="IPR024340">
    <property type="entry name" value="Sec16_CCD"/>
</dbReference>
<dbReference type="SUPFAM" id="SSF51045">
    <property type="entry name" value="WW domain"/>
    <property type="match status" value="2"/>
</dbReference>
<evidence type="ECO:0000313" key="9">
    <source>
        <dbReference type="EMBL" id="CAD9316073.1"/>
    </source>
</evidence>
<dbReference type="GO" id="GO:0070973">
    <property type="term" value="P:protein localization to endoplasmic reticulum exit site"/>
    <property type="evidence" value="ECO:0007669"/>
    <property type="project" value="TreeGrafter"/>
</dbReference>
<comment type="similarity">
    <text evidence="2 6">Belongs to the SEC16 family.</text>
</comment>
<keyword evidence="6" id="KW-0653">Protein transport</keyword>
<accession>A0A7S1YQ61</accession>
<dbReference type="PANTHER" id="PTHR13402">
    <property type="entry name" value="RGPR-RELATED"/>
    <property type="match status" value="1"/>
</dbReference>
<dbReference type="GO" id="GO:0015031">
    <property type="term" value="P:protein transport"/>
    <property type="evidence" value="ECO:0007669"/>
    <property type="project" value="UniProtKB-KW"/>
</dbReference>
<feature type="region of interest" description="Disordered" evidence="7">
    <location>
        <begin position="687"/>
        <end position="743"/>
    </location>
</feature>
<dbReference type="Gene3D" id="1.25.40.1030">
    <property type="match status" value="1"/>
</dbReference>
<sequence length="1069" mass="114853">MGDKVVDDMIGKSEEVKIDEGVGGKGELPDGWEELTDPDSGMSYYLNHADGTTSWDRPNLKVLDHDSDVTSVAGKNANESEDVSSRFKKNTALSPPSVASDGWEHIGAEDFSKRDEQDISATNDVQTGLEDAGDENSLGLPFGWVEILDPSIGVPYYYNEAEDKTTWEKPKVADSHTKAGNENNSPSAAEKKADALSMRRIPLAGTRPRPAHAIVSFGFGGKLCVMKPQVAARLSGIAGKVGSSSPSLRKGPVVINKLCDVVSPSDILLPTRISGEGSKVTDVLGPLVNLSEQDVLSHIVEKKQSTKVSNKAYSNGLLWNLIHVAALSRGRLRSTPEGGGPDAAIVDLLLQDENGQTKGSSHDSAEGFSDVLSPVKKEITSTESTDSLVEVQKLLLRGKREEAAATALSGKNYALGLLIATMCSPEIYQAAVRRFADESFVGGSPLYTASMALSCQLQCLGDASTSQYSFLNDDAQNLEKTWQSHLATILSNRTNDWDKTIVALGDRLFRLGNIHAAHFCFLVCGCSFSPPSHFDARLVLVGCDHRTPMHAALMTREGVDSYLRTEALEWAKRRGNPEAAIPSLQPFKLTYAKLLADYGFVSQAQMYIESIRLCTGMTGGKENDKRTCAPGNLASLYTKAFAEALDVFEDRVCISQGTSPSLLRKESLGETKTNTVRRTWKFMSKGMLGESRTVSEPSKPSTNLDSVSGPPLGNMSPADQGEDANTSFVTAAGPPNKKVTTIDHDDDVNMSFVTAAGPLNQKVTPIDHGDDVNMSFVTAAADVLDVTSCTHKEHDKNELHEGYVNVGKNTQTMSLNSPKTAIGGPPPIISAPVRNEVNIGMLSSVSETGMNAKGKIQEAQSAPASFAAGMEQLPKGEHNSKSKSDKSGGKQPTPTKSPQRAPASERSGGRWSMKDWLTKRFNPEAKVADVGDSMQARYDPKLKRWIFPGDNPEEIAKPLAPPPIMKKDTITAKAEPVAAKNDDPLSSLMAPPPMRSTPRPRYADPLASMGAVHPGRTPTMPSFSVSPPMGSSLEPPKFTVFQAKAPDRTDASPADKKGKSSMPPMPDKK</sequence>
<keyword evidence="5 6" id="KW-0931">ER-Golgi transport</keyword>
<reference evidence="9" key="1">
    <citation type="submission" date="2021-01" db="EMBL/GenBank/DDBJ databases">
        <authorList>
            <person name="Corre E."/>
            <person name="Pelletier E."/>
            <person name="Niang G."/>
            <person name="Scheremetjew M."/>
            <person name="Finn R."/>
            <person name="Kale V."/>
            <person name="Holt S."/>
            <person name="Cochrane G."/>
            <person name="Meng A."/>
            <person name="Brown T."/>
            <person name="Cohen L."/>
        </authorList>
    </citation>
    <scope>NUCLEOTIDE SEQUENCE</scope>
    <source>
        <strain evidence="9">Pop2</strain>
    </source>
</reference>
<organism evidence="9">
    <name type="scientific">Ditylum brightwellii</name>
    <dbReference type="NCBI Taxonomy" id="49249"/>
    <lineage>
        <taxon>Eukaryota</taxon>
        <taxon>Sar</taxon>
        <taxon>Stramenopiles</taxon>
        <taxon>Ochrophyta</taxon>
        <taxon>Bacillariophyta</taxon>
        <taxon>Mediophyceae</taxon>
        <taxon>Lithodesmiophycidae</taxon>
        <taxon>Lithodesmiales</taxon>
        <taxon>Lithodesmiaceae</taxon>
        <taxon>Ditylum</taxon>
    </lineage>
</organism>
<evidence type="ECO:0000259" key="8">
    <source>
        <dbReference type="PROSITE" id="PS50020"/>
    </source>
</evidence>
<feature type="compositionally biased region" description="Basic and acidic residues" evidence="7">
    <location>
        <begin position="1045"/>
        <end position="1058"/>
    </location>
</feature>
<keyword evidence="6" id="KW-0472">Membrane</keyword>
<evidence type="ECO:0000256" key="4">
    <source>
        <dbReference type="ARBA" id="ARBA00022824"/>
    </source>
</evidence>
<dbReference type="CDD" id="cd09233">
    <property type="entry name" value="ACE1-Sec16-like"/>
    <property type="match status" value="1"/>
</dbReference>
<dbReference type="GO" id="GO:0016192">
    <property type="term" value="P:vesicle-mediated transport"/>
    <property type="evidence" value="ECO:0007669"/>
    <property type="project" value="UniProtKB-KW"/>
</dbReference>
<dbReference type="Gene3D" id="2.20.70.10">
    <property type="match status" value="2"/>
</dbReference>
<dbReference type="Pfam" id="PF12932">
    <property type="entry name" value="Sec16"/>
    <property type="match status" value="1"/>
</dbReference>
<dbReference type="PROSITE" id="PS01159">
    <property type="entry name" value="WW_DOMAIN_1"/>
    <property type="match status" value="2"/>
</dbReference>